<protein>
    <submittedName>
        <fullName evidence="1">Uncharacterized protein</fullName>
    </submittedName>
</protein>
<keyword evidence="2" id="KW-1185">Reference proteome</keyword>
<dbReference type="KEGG" id="nay:HYG81_15300"/>
<dbReference type="Proteomes" id="UP000510869">
    <property type="component" value="Chromosome"/>
</dbReference>
<organism evidence="1 2">
    <name type="scientific">Natrinema zhouii</name>
    <dbReference type="NCBI Taxonomy" id="1710539"/>
    <lineage>
        <taxon>Archaea</taxon>
        <taxon>Methanobacteriati</taxon>
        <taxon>Methanobacteriota</taxon>
        <taxon>Stenosarchaea group</taxon>
        <taxon>Halobacteria</taxon>
        <taxon>Halobacteriales</taxon>
        <taxon>Natrialbaceae</taxon>
        <taxon>Natrinema</taxon>
    </lineage>
</organism>
<dbReference type="OrthoDB" id="229973at2157"/>
<evidence type="ECO:0000313" key="1">
    <source>
        <dbReference type="EMBL" id="QLK25435.1"/>
    </source>
</evidence>
<proteinExistence type="predicted"/>
<sequence length="50" mass="5227">MSAQTDDGDGTTCGALSCTNDADVIIDHPKYGKRIVCNGCTGGYPVIRHV</sequence>
<dbReference type="RefSeq" id="WP_180840624.1">
    <property type="nucleotide sequence ID" value="NZ_CP059154.1"/>
</dbReference>
<dbReference type="GeneID" id="56144599"/>
<evidence type="ECO:0000313" key="2">
    <source>
        <dbReference type="Proteomes" id="UP000510869"/>
    </source>
</evidence>
<accession>A0A7D6CMX6</accession>
<gene>
    <name evidence="1" type="ORF">HYG81_15300</name>
</gene>
<name>A0A7D6CMX6_9EURY</name>
<reference evidence="1 2" key="1">
    <citation type="submission" date="2020-07" db="EMBL/GenBank/DDBJ databases">
        <title>Natrinema (YPL30) sp. nov. and Haloterrigena xxxxxx (YPL8) sp. nov., isolated from a salt mine.</title>
        <authorList>
            <person name="Cui H."/>
        </authorList>
    </citation>
    <scope>NUCLEOTIDE SEQUENCE [LARGE SCALE GENOMIC DNA]</scope>
    <source>
        <strain evidence="1 2">YPL13</strain>
    </source>
</reference>
<dbReference type="AlphaFoldDB" id="A0A7D6CMX6"/>
<dbReference type="EMBL" id="CP059154">
    <property type="protein sequence ID" value="QLK25435.1"/>
    <property type="molecule type" value="Genomic_DNA"/>
</dbReference>